<dbReference type="AlphaFoldDB" id="A0AAD8NT94"/>
<protein>
    <recommendedName>
        <fullName evidence="2">VQ domain-containing protein</fullName>
    </recommendedName>
</protein>
<comment type="caution">
    <text evidence="3">The sequence shown here is derived from an EMBL/GenBank/DDBJ whole genome shotgun (WGS) entry which is preliminary data.</text>
</comment>
<evidence type="ECO:0000313" key="3">
    <source>
        <dbReference type="EMBL" id="KAK1419836.1"/>
    </source>
</evidence>
<dbReference type="InterPro" id="IPR039607">
    <property type="entry name" value="VQ_8/17/18/20/21/25"/>
</dbReference>
<evidence type="ECO:0000256" key="1">
    <source>
        <dbReference type="SAM" id="MobiDB-lite"/>
    </source>
</evidence>
<reference evidence="3" key="1">
    <citation type="journal article" date="2023" name="bioRxiv">
        <title>Improved chromosome-level genome assembly for marigold (Tagetes erecta).</title>
        <authorList>
            <person name="Jiang F."/>
            <person name="Yuan L."/>
            <person name="Wang S."/>
            <person name="Wang H."/>
            <person name="Xu D."/>
            <person name="Wang A."/>
            <person name="Fan W."/>
        </authorList>
    </citation>
    <scope>NUCLEOTIDE SEQUENCE</scope>
    <source>
        <strain evidence="3">WSJ</strain>
        <tissue evidence="3">Leaf</tissue>
    </source>
</reference>
<dbReference type="PANTHER" id="PTHR33143:SF76">
    <property type="entry name" value="VQ MOTIF-CONTAINING PROTEIN 8, CHLOROPLASTIC"/>
    <property type="match status" value="1"/>
</dbReference>
<organism evidence="3 4">
    <name type="scientific">Tagetes erecta</name>
    <name type="common">African marigold</name>
    <dbReference type="NCBI Taxonomy" id="13708"/>
    <lineage>
        <taxon>Eukaryota</taxon>
        <taxon>Viridiplantae</taxon>
        <taxon>Streptophyta</taxon>
        <taxon>Embryophyta</taxon>
        <taxon>Tracheophyta</taxon>
        <taxon>Spermatophyta</taxon>
        <taxon>Magnoliopsida</taxon>
        <taxon>eudicotyledons</taxon>
        <taxon>Gunneridae</taxon>
        <taxon>Pentapetalae</taxon>
        <taxon>asterids</taxon>
        <taxon>campanulids</taxon>
        <taxon>Asterales</taxon>
        <taxon>Asteraceae</taxon>
        <taxon>Asteroideae</taxon>
        <taxon>Heliantheae alliance</taxon>
        <taxon>Tageteae</taxon>
        <taxon>Tagetes</taxon>
    </lineage>
</organism>
<dbReference type="PANTHER" id="PTHR33143">
    <property type="entry name" value="F16F4.1 PROTEIN-RELATED"/>
    <property type="match status" value="1"/>
</dbReference>
<keyword evidence="4" id="KW-1185">Reference proteome</keyword>
<feature type="region of interest" description="Disordered" evidence="1">
    <location>
        <begin position="1"/>
        <end position="40"/>
    </location>
</feature>
<dbReference type="Proteomes" id="UP001229421">
    <property type="component" value="Unassembled WGS sequence"/>
</dbReference>
<feature type="compositionally biased region" description="Low complexity" evidence="1">
    <location>
        <begin position="31"/>
        <end position="40"/>
    </location>
</feature>
<dbReference type="EMBL" id="JAUHHV010000007">
    <property type="protein sequence ID" value="KAK1419836.1"/>
    <property type="molecule type" value="Genomic_DNA"/>
</dbReference>
<feature type="domain" description="VQ" evidence="2">
    <location>
        <begin position="51"/>
        <end position="73"/>
    </location>
</feature>
<sequence length="166" mass="19045">MKSGVMINGPRPTPLKVKQESHTIQKHHHQQQQQRQQQQQIRKPIIIYMRTPKVIHTKPHEFMALVQKLTGRSCGSKDQKKKRKKTLDERYDLNDNIMESKGPMVNTHVDRYVGDVPLFTPNSSDLFFSPQTFLRLSDVVSSSPSKANASFSPGSLVEFMKGLPEY</sequence>
<dbReference type="InterPro" id="IPR008889">
    <property type="entry name" value="VQ"/>
</dbReference>
<dbReference type="Pfam" id="PF05678">
    <property type="entry name" value="VQ"/>
    <property type="match status" value="1"/>
</dbReference>
<gene>
    <name evidence="3" type="ORF">QVD17_29210</name>
</gene>
<evidence type="ECO:0000313" key="4">
    <source>
        <dbReference type="Proteomes" id="UP001229421"/>
    </source>
</evidence>
<proteinExistence type="predicted"/>
<dbReference type="GO" id="GO:0005634">
    <property type="term" value="C:nucleus"/>
    <property type="evidence" value="ECO:0007669"/>
    <property type="project" value="TreeGrafter"/>
</dbReference>
<name>A0AAD8NT94_TARER</name>
<accession>A0AAD8NT94</accession>
<evidence type="ECO:0000259" key="2">
    <source>
        <dbReference type="Pfam" id="PF05678"/>
    </source>
</evidence>